<evidence type="ECO:0000313" key="2">
    <source>
        <dbReference type="EMBL" id="TRZ39394.1"/>
    </source>
</evidence>
<dbReference type="EMBL" id="RIBP01000002">
    <property type="protein sequence ID" value="TRZ39394.1"/>
    <property type="molecule type" value="Genomic_DNA"/>
</dbReference>
<geneLocation type="plasmid" evidence="2">
    <name>unnamed1</name>
</geneLocation>
<dbReference type="SUPFAM" id="SSF89360">
    <property type="entry name" value="HesB-like domain"/>
    <property type="match status" value="1"/>
</dbReference>
<comment type="caution">
    <text evidence="2">The sequence shown here is derived from an EMBL/GenBank/DDBJ whole genome shotgun (WGS) entry which is preliminary data.</text>
</comment>
<evidence type="ECO:0000256" key="1">
    <source>
        <dbReference type="ARBA" id="ARBA00006718"/>
    </source>
</evidence>
<comment type="similarity">
    <text evidence="1">Belongs to the HesB/IscA family.</text>
</comment>
<dbReference type="InterPro" id="IPR035903">
    <property type="entry name" value="HesB-like_dom_sf"/>
</dbReference>
<protein>
    <submittedName>
        <fullName evidence="2">HesB/YadR/YfhF family protein</fullName>
    </submittedName>
</protein>
<accession>A0A553SQX4</accession>
<organism evidence="2">
    <name type="scientific">Niallia circulans</name>
    <name type="common">Bacillus circulans</name>
    <dbReference type="NCBI Taxonomy" id="1397"/>
    <lineage>
        <taxon>Bacteria</taxon>
        <taxon>Bacillati</taxon>
        <taxon>Bacillota</taxon>
        <taxon>Bacilli</taxon>
        <taxon>Bacillales</taxon>
        <taxon>Bacillaceae</taxon>
        <taxon>Niallia</taxon>
    </lineage>
</organism>
<dbReference type="RefSeq" id="WP_185762705.1">
    <property type="nucleotide sequence ID" value="NZ_CM017505.1"/>
</dbReference>
<name>A0A553SQX4_NIACI</name>
<gene>
    <name evidence="2" type="ORF">CEQ21_07475</name>
</gene>
<proteinExistence type="inferred from homology"/>
<dbReference type="AlphaFoldDB" id="A0A553SQX4"/>
<dbReference type="PIRSF" id="PIRSF034852">
    <property type="entry name" value="UCP034852"/>
    <property type="match status" value="1"/>
</dbReference>
<reference evidence="2" key="1">
    <citation type="submission" date="2018-10" db="EMBL/GenBank/DDBJ databases">
        <title>FDA dAtabase for Regulatory Grade micrObial Sequences (FDA-ARGOS): Supporting development and validation of Infectious Disease Dx tests.</title>
        <authorList>
            <person name="Minogue T."/>
            <person name="Wolcott M."/>
            <person name="Wasieloski L."/>
            <person name="Aguilar W."/>
            <person name="Moore D."/>
            <person name="Tallon L.J."/>
            <person name="Sadzewicz L."/>
            <person name="Sengamalay N."/>
            <person name="Ott S."/>
            <person name="Godinez A."/>
            <person name="Nagaraj S."/>
            <person name="Vavikolanu K."/>
            <person name="Vyas G."/>
            <person name="Nadendla S."/>
            <person name="Aluvathingal J."/>
            <person name="Sichtig H."/>
        </authorList>
    </citation>
    <scope>NUCLEOTIDE SEQUENCE</scope>
    <source>
        <strain evidence="2">FDAARGOS_343</strain>
        <plasmid evidence="2">unnamed1</plasmid>
    </source>
</reference>
<dbReference type="InterPro" id="IPR008326">
    <property type="entry name" value="PdhI-like"/>
</dbReference>
<dbReference type="Proteomes" id="UP000319837">
    <property type="component" value="Plasmid unnamed1"/>
</dbReference>
<sequence>MNIEISEKALEWFVEEVGLEEGNKVRFFTQIYGTSPIQEGYALAFTIDNSPRDVTVYTVAGEITFFVEEADLWFFNGHNLYVDYNADKDELEYKYLRNLCS</sequence>
<keyword evidence="2" id="KW-0614">Plasmid</keyword>